<protein>
    <recommendedName>
        <fullName evidence="1">Glycosyltransferase 2-like domain-containing protein</fullName>
    </recommendedName>
</protein>
<dbReference type="AlphaFoldDB" id="A0A6C0D653"/>
<organism evidence="2">
    <name type="scientific">viral metagenome</name>
    <dbReference type="NCBI Taxonomy" id="1070528"/>
    <lineage>
        <taxon>unclassified sequences</taxon>
        <taxon>metagenomes</taxon>
        <taxon>organismal metagenomes</taxon>
    </lineage>
</organism>
<feature type="domain" description="Glycosyltransferase 2-like" evidence="1">
    <location>
        <begin position="10"/>
        <end position="99"/>
    </location>
</feature>
<dbReference type="PANTHER" id="PTHR43630:SF2">
    <property type="entry name" value="GLYCOSYLTRANSFERASE"/>
    <property type="match status" value="1"/>
</dbReference>
<reference evidence="2" key="1">
    <citation type="journal article" date="2020" name="Nature">
        <title>Giant virus diversity and host interactions through global metagenomics.</title>
        <authorList>
            <person name="Schulz F."/>
            <person name="Roux S."/>
            <person name="Paez-Espino D."/>
            <person name="Jungbluth S."/>
            <person name="Walsh D.A."/>
            <person name="Denef V.J."/>
            <person name="McMahon K.D."/>
            <person name="Konstantinidis K.T."/>
            <person name="Eloe-Fadrosh E.A."/>
            <person name="Kyrpides N.C."/>
            <person name="Woyke T."/>
        </authorList>
    </citation>
    <scope>NUCLEOTIDE SEQUENCE</scope>
    <source>
        <strain evidence="2">GVMAG-M-3300023174-129</strain>
    </source>
</reference>
<dbReference type="InterPro" id="IPR029044">
    <property type="entry name" value="Nucleotide-diphossugar_trans"/>
</dbReference>
<evidence type="ECO:0000313" key="2">
    <source>
        <dbReference type="EMBL" id="QHT12298.1"/>
    </source>
</evidence>
<evidence type="ECO:0000259" key="1">
    <source>
        <dbReference type="Pfam" id="PF00535"/>
    </source>
</evidence>
<dbReference type="EMBL" id="MN739543">
    <property type="protein sequence ID" value="QHT12298.1"/>
    <property type="molecule type" value="Genomic_DNA"/>
</dbReference>
<name>A0A6C0D653_9ZZZZ</name>
<dbReference type="PANTHER" id="PTHR43630">
    <property type="entry name" value="POLY-BETA-1,6-N-ACETYL-D-GLUCOSAMINE SYNTHASE"/>
    <property type="match status" value="1"/>
</dbReference>
<dbReference type="InterPro" id="IPR001173">
    <property type="entry name" value="Glyco_trans_2-like"/>
</dbReference>
<accession>A0A6C0D653</accession>
<dbReference type="Pfam" id="PF00535">
    <property type="entry name" value="Glycos_transf_2"/>
    <property type="match status" value="1"/>
</dbReference>
<proteinExistence type="predicted"/>
<dbReference type="SUPFAM" id="SSF53448">
    <property type="entry name" value="Nucleotide-diphospho-sugar transferases"/>
    <property type="match status" value="1"/>
</dbReference>
<dbReference type="Gene3D" id="3.90.550.10">
    <property type="entry name" value="Spore Coat Polysaccharide Biosynthesis Protein SpsA, Chain A"/>
    <property type="match status" value="1"/>
</dbReference>
<sequence length="369" mass="43480">MEEKPIFGLCMIVKNEEHVIERAMRSALRMMDTFCIVDTGSTDKTKEIIQKVSDELGVKGVVYDKPWVNFGHNRSEALELAKAHMKWGFMLDADDFIEGEPIDKSLLKDDIVGYYINLLEGNIINKRASLTNLKYDWKYKGALHEYNIHSSNKEIYQYNEKTYIISKREGFRSNDKQKYLKDALLLQKELDTDPNCDKGRTLFYLAQSYRDAGIKEMAIKYYIKRANFHGWKEENYVSYLELIKMSDTIEEKLIYAWKAQNLIPTRKECVYEILSFARKNDIFKEEIYALGLVFKDIVINSNSLFIKPHSYGWSFYDEFGIIAYYTKHYYESYEASNIALKICPDNQKIRIEKNIKLCLPYINNIEEIY</sequence>